<proteinExistence type="predicted"/>
<accession>A0A4D6MSH3</accession>
<evidence type="ECO:0000313" key="2">
    <source>
        <dbReference type="EMBL" id="QCE04028.1"/>
    </source>
</evidence>
<feature type="compositionally biased region" description="Low complexity" evidence="1">
    <location>
        <begin position="99"/>
        <end position="113"/>
    </location>
</feature>
<feature type="compositionally biased region" description="Basic and acidic residues" evidence="1">
    <location>
        <begin position="23"/>
        <end position="39"/>
    </location>
</feature>
<gene>
    <name evidence="2" type="ORF">DEO72_LG8g2060</name>
</gene>
<dbReference type="AlphaFoldDB" id="A0A4D6MSH3"/>
<organism evidence="2 3">
    <name type="scientific">Vigna unguiculata</name>
    <name type="common">Cowpea</name>
    <dbReference type="NCBI Taxonomy" id="3917"/>
    <lineage>
        <taxon>Eukaryota</taxon>
        <taxon>Viridiplantae</taxon>
        <taxon>Streptophyta</taxon>
        <taxon>Embryophyta</taxon>
        <taxon>Tracheophyta</taxon>
        <taxon>Spermatophyta</taxon>
        <taxon>Magnoliopsida</taxon>
        <taxon>eudicotyledons</taxon>
        <taxon>Gunneridae</taxon>
        <taxon>Pentapetalae</taxon>
        <taxon>rosids</taxon>
        <taxon>fabids</taxon>
        <taxon>Fabales</taxon>
        <taxon>Fabaceae</taxon>
        <taxon>Papilionoideae</taxon>
        <taxon>50 kb inversion clade</taxon>
        <taxon>NPAAA clade</taxon>
        <taxon>indigoferoid/millettioid clade</taxon>
        <taxon>Phaseoleae</taxon>
        <taxon>Vigna</taxon>
    </lineage>
</organism>
<name>A0A4D6MSH3_VIGUN</name>
<dbReference type="EMBL" id="CP039352">
    <property type="protein sequence ID" value="QCE04028.1"/>
    <property type="molecule type" value="Genomic_DNA"/>
</dbReference>
<feature type="region of interest" description="Disordered" evidence="1">
    <location>
        <begin position="1"/>
        <end position="41"/>
    </location>
</feature>
<protein>
    <submittedName>
        <fullName evidence="2">Uncharacterized protein</fullName>
    </submittedName>
</protein>
<feature type="compositionally biased region" description="Polar residues" evidence="1">
    <location>
        <begin position="10"/>
        <end position="22"/>
    </location>
</feature>
<evidence type="ECO:0000313" key="3">
    <source>
        <dbReference type="Proteomes" id="UP000501690"/>
    </source>
</evidence>
<reference evidence="2 3" key="1">
    <citation type="submission" date="2019-04" db="EMBL/GenBank/DDBJ databases">
        <title>An improved genome assembly and genetic linkage map for asparagus bean, Vigna unguiculata ssp. sesquipedialis.</title>
        <authorList>
            <person name="Xia Q."/>
            <person name="Zhang R."/>
            <person name="Dong Y."/>
        </authorList>
    </citation>
    <scope>NUCLEOTIDE SEQUENCE [LARGE SCALE GENOMIC DNA]</scope>
    <source>
        <tissue evidence="2">Leaf</tissue>
    </source>
</reference>
<sequence>MEEAIKGETLKNQGPLINTTTTDLERVQEGDLGEGDRHGKWPATRHHACREVVAGRACGGAWRCVRAPMAAISMALESSQWPRRTELSGRLSKQQLRYGGSSSDDCGSGDNEW</sequence>
<dbReference type="Proteomes" id="UP000501690">
    <property type="component" value="Linkage Group LG8"/>
</dbReference>
<keyword evidence="3" id="KW-1185">Reference proteome</keyword>
<feature type="region of interest" description="Disordered" evidence="1">
    <location>
        <begin position="82"/>
        <end position="113"/>
    </location>
</feature>
<evidence type="ECO:0000256" key="1">
    <source>
        <dbReference type="SAM" id="MobiDB-lite"/>
    </source>
</evidence>